<gene>
    <name evidence="1" type="ORF">IV500_05290</name>
</gene>
<name>A0A931CPX6_9MICC</name>
<dbReference type="InterPro" id="IPR027417">
    <property type="entry name" value="P-loop_NTPase"/>
</dbReference>
<dbReference type="Proteomes" id="UP000655366">
    <property type="component" value="Unassembled WGS sequence"/>
</dbReference>
<dbReference type="AlphaFoldDB" id="A0A931CPX6"/>
<proteinExistence type="predicted"/>
<dbReference type="SUPFAM" id="SSF52540">
    <property type="entry name" value="P-loop containing nucleoside triphosphate hydrolases"/>
    <property type="match status" value="1"/>
</dbReference>
<dbReference type="RefSeq" id="WP_196395766.1">
    <property type="nucleotide sequence ID" value="NZ_JADNYM010000005.1"/>
</dbReference>
<reference evidence="1 2" key="1">
    <citation type="submission" date="2020-11" db="EMBL/GenBank/DDBJ databases">
        <title>Arthrobacter antarcticus sp. nov., isolated from Antarctic Soil.</title>
        <authorList>
            <person name="Li J."/>
        </authorList>
    </citation>
    <scope>NUCLEOTIDE SEQUENCE [LARGE SCALE GENOMIC DNA]</scope>
    <source>
        <strain evidence="1 2">Z1-20</strain>
    </source>
</reference>
<dbReference type="Gene3D" id="3.40.50.300">
    <property type="entry name" value="P-loop containing nucleotide triphosphate hydrolases"/>
    <property type="match status" value="1"/>
</dbReference>
<keyword evidence="1" id="KW-0067">ATP-binding</keyword>
<dbReference type="Pfam" id="PF13671">
    <property type="entry name" value="AAA_33"/>
    <property type="match status" value="1"/>
</dbReference>
<evidence type="ECO:0000313" key="1">
    <source>
        <dbReference type="EMBL" id="MBG0738834.1"/>
    </source>
</evidence>
<keyword evidence="1" id="KW-0547">Nucleotide-binding</keyword>
<keyword evidence="2" id="KW-1185">Reference proteome</keyword>
<protein>
    <submittedName>
        <fullName evidence="1">ATP-binding protein</fullName>
    </submittedName>
</protein>
<dbReference type="GO" id="GO:0005524">
    <property type="term" value="F:ATP binding"/>
    <property type="evidence" value="ECO:0007669"/>
    <property type="project" value="UniProtKB-KW"/>
</dbReference>
<comment type="caution">
    <text evidence="1">The sequence shown here is derived from an EMBL/GenBank/DDBJ whole genome shotgun (WGS) entry which is preliminary data.</text>
</comment>
<dbReference type="EMBL" id="JADNYM010000005">
    <property type="protein sequence ID" value="MBG0738834.1"/>
    <property type="molecule type" value="Genomic_DNA"/>
</dbReference>
<sequence>MKQVIIVAGHAGSGKTEFSKQIADRTGWPLLDKDTLTRPFVESLADQLVGDPNDRHSITYLEDIRPLEYQTLLETMWEILEYGARGVVVTAPFVMELFDANWLENFDFDCDLKDSQLTVVWVHCDDETLKGRIIERGAARDRWKILNWAEWVASLGVPSLRETDVHVDNSVESIASLSSSVDALVSRLERA</sequence>
<accession>A0A931CPX6</accession>
<organism evidence="1 2">
    <name type="scientific">Arthrobacter terrae</name>
    <dbReference type="NCBI Taxonomy" id="2935737"/>
    <lineage>
        <taxon>Bacteria</taxon>
        <taxon>Bacillati</taxon>
        <taxon>Actinomycetota</taxon>
        <taxon>Actinomycetes</taxon>
        <taxon>Micrococcales</taxon>
        <taxon>Micrococcaceae</taxon>
        <taxon>Arthrobacter</taxon>
    </lineage>
</organism>
<evidence type="ECO:0000313" key="2">
    <source>
        <dbReference type="Proteomes" id="UP000655366"/>
    </source>
</evidence>